<dbReference type="PRINTS" id="PR00101">
    <property type="entry name" value="ATCASE"/>
</dbReference>
<comment type="similarity">
    <text evidence="1">Belongs to the aspartate/ornithine carbamoyltransferase superfamily. ATCase family.</text>
</comment>
<feature type="domain" description="Aspartate/ornithine carbamoyltransferase Asp/Orn-binding" evidence="4">
    <location>
        <begin position="9"/>
        <end position="153"/>
    </location>
</feature>
<comment type="caution">
    <text evidence="5">The sequence shown here is derived from an EMBL/GenBank/DDBJ whole genome shotgun (WGS) entry which is preliminary data.</text>
</comment>
<dbReference type="SUPFAM" id="SSF53671">
    <property type="entry name" value="Aspartate/ornithine carbamoyltransferase"/>
    <property type="match status" value="1"/>
</dbReference>
<name>A0A6G2DBU5_STREE</name>
<feature type="non-terminal residue" evidence="5">
    <location>
        <position position="1"/>
    </location>
</feature>
<evidence type="ECO:0000256" key="2">
    <source>
        <dbReference type="ARBA" id="ARBA00022679"/>
    </source>
</evidence>
<dbReference type="Proteomes" id="UP000483094">
    <property type="component" value="Unassembled WGS sequence"/>
</dbReference>
<evidence type="ECO:0000313" key="6">
    <source>
        <dbReference type="Proteomes" id="UP000483094"/>
    </source>
</evidence>
<dbReference type="GO" id="GO:0016597">
    <property type="term" value="F:amino acid binding"/>
    <property type="evidence" value="ECO:0007669"/>
    <property type="project" value="InterPro"/>
</dbReference>
<accession>A0A6G2DBU5</accession>
<evidence type="ECO:0000313" key="5">
    <source>
        <dbReference type="EMBL" id="MTV74027.1"/>
    </source>
</evidence>
<dbReference type="PANTHER" id="PTHR45753:SF6">
    <property type="entry name" value="ASPARTATE CARBAMOYLTRANSFERASE"/>
    <property type="match status" value="1"/>
</dbReference>
<gene>
    <name evidence="5" type="ORF">GM540_08550</name>
</gene>
<dbReference type="InterPro" id="IPR006131">
    <property type="entry name" value="Asp_carbamoyltransf_Asp/Orn-bd"/>
</dbReference>
<dbReference type="FunFam" id="3.40.50.1370:FF:000011">
    <property type="entry name" value="Aspartate carbamoyltransferase"/>
    <property type="match status" value="1"/>
</dbReference>
<dbReference type="Gene3D" id="3.40.50.1370">
    <property type="entry name" value="Aspartate/ornithine carbamoyltransferase"/>
    <property type="match status" value="2"/>
</dbReference>
<evidence type="ECO:0000259" key="4">
    <source>
        <dbReference type="Pfam" id="PF00185"/>
    </source>
</evidence>
<protein>
    <submittedName>
        <fullName evidence="5">Aspartate carbamoyltransferase</fullName>
    </submittedName>
</protein>
<keyword evidence="3" id="KW-0665">Pyrimidine biosynthesis</keyword>
<dbReference type="GO" id="GO:0016743">
    <property type="term" value="F:carboxyl- or carbamoyltransferase activity"/>
    <property type="evidence" value="ECO:0007669"/>
    <property type="project" value="InterPro"/>
</dbReference>
<dbReference type="GO" id="GO:0006221">
    <property type="term" value="P:pyrimidine nucleotide biosynthetic process"/>
    <property type="evidence" value="ECO:0007669"/>
    <property type="project" value="UniProtKB-KW"/>
</dbReference>
<dbReference type="GO" id="GO:0006520">
    <property type="term" value="P:amino acid metabolic process"/>
    <property type="evidence" value="ECO:0007669"/>
    <property type="project" value="InterPro"/>
</dbReference>
<keyword evidence="2 5" id="KW-0808">Transferase</keyword>
<organism evidence="5 6">
    <name type="scientific">Streptococcus pneumoniae</name>
    <dbReference type="NCBI Taxonomy" id="1313"/>
    <lineage>
        <taxon>Bacteria</taxon>
        <taxon>Bacillati</taxon>
        <taxon>Bacillota</taxon>
        <taxon>Bacilli</taxon>
        <taxon>Lactobacillales</taxon>
        <taxon>Streptococcaceae</taxon>
        <taxon>Streptococcus</taxon>
    </lineage>
</organism>
<dbReference type="EMBL" id="WNHQ01000783">
    <property type="protein sequence ID" value="MTV74027.1"/>
    <property type="molecule type" value="Genomic_DNA"/>
</dbReference>
<proteinExistence type="inferred from homology"/>
<dbReference type="PANTHER" id="PTHR45753">
    <property type="entry name" value="ORNITHINE CARBAMOYLTRANSFERASE, MITOCHONDRIAL"/>
    <property type="match status" value="1"/>
</dbReference>
<dbReference type="Pfam" id="PF00185">
    <property type="entry name" value="OTCace"/>
    <property type="match status" value="1"/>
</dbReference>
<dbReference type="AlphaFoldDB" id="A0A6G2DBU5"/>
<dbReference type="InterPro" id="IPR036901">
    <property type="entry name" value="Asp/Orn_carbamoylTrfase_sf"/>
</dbReference>
<evidence type="ECO:0000256" key="3">
    <source>
        <dbReference type="ARBA" id="ARBA00022975"/>
    </source>
</evidence>
<dbReference type="GO" id="GO:0005829">
    <property type="term" value="C:cytosol"/>
    <property type="evidence" value="ECO:0007669"/>
    <property type="project" value="TreeGrafter"/>
</dbReference>
<reference evidence="5 6" key="1">
    <citation type="submission" date="2019-11" db="EMBL/GenBank/DDBJ databases">
        <title>Growth characteristics of pneumococcus vary with the chemical composition of the capsule and with environmental conditions.</title>
        <authorList>
            <person name="Tothpal A."/>
            <person name="Desobry K."/>
            <person name="Joshi S."/>
            <person name="Wyllie A.L."/>
            <person name="Weinberger D.M."/>
        </authorList>
    </citation>
    <scope>NUCLEOTIDE SEQUENCE [LARGE SCALE GENOMIC DNA]</scope>
    <source>
        <strain evidence="6">pnumococcus19F</strain>
    </source>
</reference>
<evidence type="ECO:0000256" key="1">
    <source>
        <dbReference type="ARBA" id="ARBA00008896"/>
    </source>
</evidence>
<sequence>IYEEFGHFEGLKVAIAGDLDHSRVAKSNMQILKRLGAELFFAGPEEWRSQEFADYGKFVTIDEIIDQVDVMMFLRVQHERHDSGAVFSKEDYHAQHGLTQERYDRLKETAILMHPAPINRDVEIADHLVEAPKSRIVQQMTNGVFVRMAILESVLASRNAN</sequence>